<dbReference type="Proteomes" id="UP001431783">
    <property type="component" value="Unassembled WGS sequence"/>
</dbReference>
<organism evidence="1 2">
    <name type="scientific">Henosepilachna vigintioctopunctata</name>
    <dbReference type="NCBI Taxonomy" id="420089"/>
    <lineage>
        <taxon>Eukaryota</taxon>
        <taxon>Metazoa</taxon>
        <taxon>Ecdysozoa</taxon>
        <taxon>Arthropoda</taxon>
        <taxon>Hexapoda</taxon>
        <taxon>Insecta</taxon>
        <taxon>Pterygota</taxon>
        <taxon>Neoptera</taxon>
        <taxon>Endopterygota</taxon>
        <taxon>Coleoptera</taxon>
        <taxon>Polyphaga</taxon>
        <taxon>Cucujiformia</taxon>
        <taxon>Coccinelloidea</taxon>
        <taxon>Coccinellidae</taxon>
        <taxon>Epilachninae</taxon>
        <taxon>Epilachnini</taxon>
        <taxon>Henosepilachna</taxon>
    </lineage>
</organism>
<sequence>MPLDKYSWVVPAQLKECELYVNFAWCCGTDRTMKIDEFIEILCTEDQLSLTWKKVNRFAEEVSSQCCFVQGGYGKYDNHVYNNLIGKVEVDGVLYTGRAYLEKIGWDGVHFMDGVNSTKLTNNFEMLTYDCKR</sequence>
<proteinExistence type="predicted"/>
<dbReference type="AlphaFoldDB" id="A0AAW1TVS0"/>
<name>A0AAW1TVS0_9CUCU</name>
<evidence type="ECO:0000313" key="2">
    <source>
        <dbReference type="Proteomes" id="UP001431783"/>
    </source>
</evidence>
<dbReference type="EMBL" id="JARQZJ010000034">
    <property type="protein sequence ID" value="KAK9875666.1"/>
    <property type="molecule type" value="Genomic_DNA"/>
</dbReference>
<evidence type="ECO:0000313" key="1">
    <source>
        <dbReference type="EMBL" id="KAK9875666.1"/>
    </source>
</evidence>
<gene>
    <name evidence="1" type="ORF">WA026_009462</name>
</gene>
<keyword evidence="2" id="KW-1185">Reference proteome</keyword>
<reference evidence="1 2" key="1">
    <citation type="submission" date="2023-03" db="EMBL/GenBank/DDBJ databases">
        <title>Genome insight into feeding habits of ladybird beetles.</title>
        <authorList>
            <person name="Li H.-S."/>
            <person name="Huang Y.-H."/>
            <person name="Pang H."/>
        </authorList>
    </citation>
    <scope>NUCLEOTIDE SEQUENCE [LARGE SCALE GENOMIC DNA]</scope>
    <source>
        <strain evidence="1">SYSU_2023b</strain>
        <tissue evidence="1">Whole body</tissue>
    </source>
</reference>
<comment type="caution">
    <text evidence="1">The sequence shown here is derived from an EMBL/GenBank/DDBJ whole genome shotgun (WGS) entry which is preliminary data.</text>
</comment>
<accession>A0AAW1TVS0</accession>
<protein>
    <submittedName>
        <fullName evidence="1">Uncharacterized protein</fullName>
    </submittedName>
</protein>